<dbReference type="GO" id="GO:0042144">
    <property type="term" value="P:vacuole fusion, non-autophagic"/>
    <property type="evidence" value="ECO:0007669"/>
    <property type="project" value="InterPro"/>
</dbReference>
<dbReference type="RefSeq" id="XP_041406875.1">
    <property type="nucleotide sequence ID" value="XM_041550941.1"/>
</dbReference>
<organism evidence="3 4">
    <name type="scientific">Maudiozyma barnettii</name>
    <dbReference type="NCBI Taxonomy" id="61262"/>
    <lineage>
        <taxon>Eukaryota</taxon>
        <taxon>Fungi</taxon>
        <taxon>Dikarya</taxon>
        <taxon>Ascomycota</taxon>
        <taxon>Saccharomycotina</taxon>
        <taxon>Saccharomycetes</taxon>
        <taxon>Saccharomycetales</taxon>
        <taxon>Saccharomycetaceae</taxon>
        <taxon>Maudiozyma</taxon>
    </lineage>
</organism>
<reference evidence="3 4" key="1">
    <citation type="submission" date="2020-05" db="EMBL/GenBank/DDBJ databases">
        <authorList>
            <person name="Casaregola S."/>
            <person name="Devillers H."/>
            <person name="Grondin C."/>
        </authorList>
    </citation>
    <scope>NUCLEOTIDE SEQUENCE [LARGE SCALE GENOMIC DNA]</scope>
    <source>
        <strain evidence="3 4">CLIB 1767</strain>
    </source>
</reference>
<comment type="caution">
    <text evidence="3">The sequence shown here is derived from an EMBL/GenBank/DDBJ whole genome shotgun (WGS) entry which is preliminary data.</text>
</comment>
<feature type="compositionally biased region" description="Acidic residues" evidence="2">
    <location>
        <begin position="305"/>
        <end position="328"/>
    </location>
</feature>
<dbReference type="GO" id="GO:0005543">
    <property type="term" value="F:phospholipid binding"/>
    <property type="evidence" value="ECO:0007669"/>
    <property type="project" value="InterPro"/>
</dbReference>
<dbReference type="AlphaFoldDB" id="A0A8H2VGF8"/>
<dbReference type="EMBL" id="CAEFZW010000005">
    <property type="protein sequence ID" value="CAB4255031.1"/>
    <property type="molecule type" value="Genomic_DNA"/>
</dbReference>
<name>A0A8H2VGF8_9SACH</name>
<feature type="region of interest" description="Disordered" evidence="2">
    <location>
        <begin position="305"/>
        <end position="461"/>
    </location>
</feature>
<feature type="compositionally biased region" description="Low complexity" evidence="2">
    <location>
        <begin position="384"/>
        <end position="410"/>
    </location>
</feature>
<accession>A0A8H2VGF8</accession>
<dbReference type="InterPro" id="IPR027267">
    <property type="entry name" value="AH/BAR_dom_sf"/>
</dbReference>
<dbReference type="Gene3D" id="1.20.1270.60">
    <property type="entry name" value="Arfaptin homology (AH) domain/BAR domain"/>
    <property type="match status" value="1"/>
</dbReference>
<dbReference type="PANTHER" id="PTHR38407:SF1">
    <property type="entry name" value="PROTEIN IVY1"/>
    <property type="match status" value="1"/>
</dbReference>
<keyword evidence="4" id="KW-1185">Reference proteome</keyword>
<evidence type="ECO:0000313" key="3">
    <source>
        <dbReference type="EMBL" id="CAB4255031.1"/>
    </source>
</evidence>
<dbReference type="GeneID" id="64858059"/>
<dbReference type="GO" id="GO:0000329">
    <property type="term" value="C:fungal-type vacuole membrane"/>
    <property type="evidence" value="ECO:0007669"/>
    <property type="project" value="InterPro"/>
</dbReference>
<feature type="compositionally biased region" description="Low complexity" evidence="2">
    <location>
        <begin position="343"/>
        <end position="353"/>
    </location>
</feature>
<dbReference type="OrthoDB" id="5594612at2759"/>
<feature type="compositionally biased region" description="Polar residues" evidence="2">
    <location>
        <begin position="420"/>
        <end position="445"/>
    </location>
</feature>
<proteinExistence type="predicted"/>
<dbReference type="PANTHER" id="PTHR38407">
    <property type="entry name" value="PROTEIN IVY1"/>
    <property type="match status" value="1"/>
</dbReference>
<feature type="coiled-coil region" evidence="1">
    <location>
        <begin position="185"/>
        <end position="255"/>
    </location>
</feature>
<evidence type="ECO:0000256" key="1">
    <source>
        <dbReference type="SAM" id="Coils"/>
    </source>
</evidence>
<evidence type="ECO:0000256" key="2">
    <source>
        <dbReference type="SAM" id="MobiDB-lite"/>
    </source>
</evidence>
<keyword evidence="1" id="KW-0175">Coiled coil</keyword>
<gene>
    <name evidence="3" type="ORF">KABA2_05S06798</name>
</gene>
<feature type="compositionally biased region" description="Acidic residues" evidence="2">
    <location>
        <begin position="446"/>
        <end position="461"/>
    </location>
</feature>
<protein>
    <submittedName>
        <fullName evidence="3">Similar to Saccharomyces cerevisiae YDR229W IVY1 Phospholipid-binding protein that interacts with both Ypt7p and Vps33p</fullName>
    </submittedName>
</protein>
<feature type="compositionally biased region" description="Polar residues" evidence="2">
    <location>
        <begin position="363"/>
        <end position="383"/>
    </location>
</feature>
<dbReference type="InterPro" id="IPR037470">
    <property type="entry name" value="IVY1"/>
</dbReference>
<feature type="region of interest" description="Disordered" evidence="2">
    <location>
        <begin position="49"/>
        <end position="86"/>
    </location>
</feature>
<sequence>MNNNDSSRITPERYAPHLSEFYPIMNNNNSATQADDARQQQEGLLPNQIITSPQRSDHTTPNSRFQSLSSRNSMRRPSSVASNSQSIMSDLQTLITRHDVKQTKDAMKSLNGTSRELSDALATVARCSSKMAGEFENFAHLKGCNDDTAEKFMNASGLFHLVGNHDLIMSEFINDLLIDSVTDMMDEFQFKSKSLENQFNRKRKEESLKLKIQEKFNNDFSRRNVRNLISYRESLNNLQNQLDQLELLKYDYYNDSYQLVESTCNNVLKQVASITRAQVEISENIARKGWSGGGLDDLLIDAEDPFTKNEEEEEEEEEGEGDEEEEDQTDHIMNSIPEEGTETDNNNSNTSSNKKIGIEVSNDDNLSNSMEQLGIQSTPQSMDNNNSRSIIGVGNSSNITIGNNNNNSSEENIDNEELSASSDNENDNSFALPLSNSVGVRTSSILEEEEEEEEEEDNENS</sequence>
<evidence type="ECO:0000313" key="4">
    <source>
        <dbReference type="Proteomes" id="UP000644660"/>
    </source>
</evidence>
<dbReference type="Proteomes" id="UP000644660">
    <property type="component" value="Unassembled WGS sequence"/>
</dbReference>